<name>A0A1G5FNW3_9FIRM</name>
<feature type="transmembrane region" description="Helical" evidence="6">
    <location>
        <begin position="67"/>
        <end position="84"/>
    </location>
</feature>
<dbReference type="OrthoDB" id="5148831at2"/>
<evidence type="ECO:0000256" key="1">
    <source>
        <dbReference type="ARBA" id="ARBA00004141"/>
    </source>
</evidence>
<sequence>MNERNKGIFYMILASLFFALMATAVKYSGDLPTIEKVFFRNIVGFIYVAFLIKKSGESFKGTNTRYLIYRSFLGLMGVFLYFFAIDRLPLADAVVLNQTNPFFVMLLASIFLGERIKKVQILLFILALTGVGFIVKPQFDYRVVPALAGLSSALFAASAYTIIRHLRTTDHPNVIVFYFTGLSTITALPFLLFGQFVFPTPLQLLVLLSVGVFATIAQLLMTYAYRYAEAGDLSIYSYGQTVFSIFIGIVIFFEIPDIYSFLGISLIIFSAYLNYRIKRRATEID</sequence>
<feature type="domain" description="EamA" evidence="7">
    <location>
        <begin position="6"/>
        <end position="135"/>
    </location>
</feature>
<dbReference type="EMBL" id="FMUS01000007">
    <property type="protein sequence ID" value="SCY40500.1"/>
    <property type="molecule type" value="Genomic_DNA"/>
</dbReference>
<dbReference type="SUPFAM" id="SSF103481">
    <property type="entry name" value="Multidrug resistance efflux transporter EmrE"/>
    <property type="match status" value="2"/>
</dbReference>
<evidence type="ECO:0000259" key="7">
    <source>
        <dbReference type="Pfam" id="PF00892"/>
    </source>
</evidence>
<comment type="similarity">
    <text evidence="2">Belongs to the EamA transporter family.</text>
</comment>
<keyword evidence="9" id="KW-1185">Reference proteome</keyword>
<gene>
    <name evidence="8" type="ORF">SAMN03080606_01471</name>
</gene>
<evidence type="ECO:0000256" key="5">
    <source>
        <dbReference type="ARBA" id="ARBA00023136"/>
    </source>
</evidence>
<keyword evidence="4 6" id="KW-1133">Transmembrane helix</keyword>
<feature type="transmembrane region" description="Helical" evidence="6">
    <location>
        <begin position="119"/>
        <end position="135"/>
    </location>
</feature>
<evidence type="ECO:0000313" key="8">
    <source>
        <dbReference type="EMBL" id="SCY40500.1"/>
    </source>
</evidence>
<feature type="transmembrane region" description="Helical" evidence="6">
    <location>
        <begin position="235"/>
        <end position="252"/>
    </location>
</feature>
<protein>
    <submittedName>
        <fullName evidence="8">EamA domain-containing membrane protein RarD</fullName>
    </submittedName>
</protein>
<organism evidence="8 9">
    <name type="scientific">Alkaliphilus peptidifermentans DSM 18978</name>
    <dbReference type="NCBI Taxonomy" id="1120976"/>
    <lineage>
        <taxon>Bacteria</taxon>
        <taxon>Bacillati</taxon>
        <taxon>Bacillota</taxon>
        <taxon>Clostridia</taxon>
        <taxon>Peptostreptococcales</taxon>
        <taxon>Natronincolaceae</taxon>
        <taxon>Alkaliphilus</taxon>
    </lineage>
</organism>
<accession>A0A1G5FNW3</accession>
<proteinExistence type="inferred from homology"/>
<evidence type="ECO:0000313" key="9">
    <source>
        <dbReference type="Proteomes" id="UP000198636"/>
    </source>
</evidence>
<keyword evidence="5 6" id="KW-0472">Membrane</keyword>
<dbReference type="PANTHER" id="PTHR22911">
    <property type="entry name" value="ACYL-MALONYL CONDENSING ENZYME-RELATED"/>
    <property type="match status" value="1"/>
</dbReference>
<feature type="transmembrane region" description="Helical" evidence="6">
    <location>
        <begin position="37"/>
        <end position="55"/>
    </location>
</feature>
<feature type="transmembrane region" description="Helical" evidence="6">
    <location>
        <begin position="258"/>
        <end position="275"/>
    </location>
</feature>
<feature type="domain" description="EamA" evidence="7">
    <location>
        <begin position="147"/>
        <end position="275"/>
    </location>
</feature>
<keyword evidence="3 6" id="KW-0812">Transmembrane</keyword>
<dbReference type="PANTHER" id="PTHR22911:SF6">
    <property type="entry name" value="SOLUTE CARRIER FAMILY 35 MEMBER G1"/>
    <property type="match status" value="1"/>
</dbReference>
<reference evidence="8 9" key="1">
    <citation type="submission" date="2016-10" db="EMBL/GenBank/DDBJ databases">
        <authorList>
            <person name="de Groot N.N."/>
        </authorList>
    </citation>
    <scope>NUCLEOTIDE SEQUENCE [LARGE SCALE GENOMIC DNA]</scope>
    <source>
        <strain evidence="8 9">DSM 18978</strain>
    </source>
</reference>
<feature type="transmembrane region" description="Helical" evidence="6">
    <location>
        <begin position="204"/>
        <end position="223"/>
    </location>
</feature>
<dbReference type="Pfam" id="PF00892">
    <property type="entry name" value="EamA"/>
    <property type="match status" value="2"/>
</dbReference>
<comment type="subcellular location">
    <subcellularLocation>
        <location evidence="1">Membrane</location>
        <topology evidence="1">Multi-pass membrane protein</topology>
    </subcellularLocation>
</comment>
<dbReference type="Proteomes" id="UP000198636">
    <property type="component" value="Unassembled WGS sequence"/>
</dbReference>
<dbReference type="GO" id="GO:0016020">
    <property type="term" value="C:membrane"/>
    <property type="evidence" value="ECO:0007669"/>
    <property type="project" value="UniProtKB-SubCell"/>
</dbReference>
<evidence type="ECO:0000256" key="4">
    <source>
        <dbReference type="ARBA" id="ARBA00022989"/>
    </source>
</evidence>
<dbReference type="InterPro" id="IPR037185">
    <property type="entry name" value="EmrE-like"/>
</dbReference>
<evidence type="ECO:0000256" key="2">
    <source>
        <dbReference type="ARBA" id="ARBA00007362"/>
    </source>
</evidence>
<dbReference type="InterPro" id="IPR000620">
    <property type="entry name" value="EamA_dom"/>
</dbReference>
<evidence type="ECO:0000256" key="3">
    <source>
        <dbReference type="ARBA" id="ARBA00022692"/>
    </source>
</evidence>
<dbReference type="RefSeq" id="WP_091541734.1">
    <property type="nucleotide sequence ID" value="NZ_FMUS01000007.1"/>
</dbReference>
<evidence type="ECO:0000256" key="6">
    <source>
        <dbReference type="SAM" id="Phobius"/>
    </source>
</evidence>
<dbReference type="AlphaFoldDB" id="A0A1G5FNW3"/>
<feature type="transmembrane region" description="Helical" evidence="6">
    <location>
        <begin position="90"/>
        <end position="112"/>
    </location>
</feature>
<dbReference type="Gene3D" id="1.10.3730.20">
    <property type="match status" value="1"/>
</dbReference>
<feature type="transmembrane region" description="Helical" evidence="6">
    <location>
        <begin position="141"/>
        <end position="163"/>
    </location>
</feature>
<feature type="transmembrane region" description="Helical" evidence="6">
    <location>
        <begin position="7"/>
        <end position="25"/>
    </location>
</feature>
<feature type="transmembrane region" description="Helical" evidence="6">
    <location>
        <begin position="175"/>
        <end position="198"/>
    </location>
</feature>